<dbReference type="EMBL" id="FOND01000016">
    <property type="protein sequence ID" value="SFF52934.1"/>
    <property type="molecule type" value="Genomic_DNA"/>
</dbReference>
<reference evidence="2" key="1">
    <citation type="submission" date="2016-10" db="EMBL/GenBank/DDBJ databases">
        <authorList>
            <person name="Varghese N."/>
            <person name="Submissions S."/>
        </authorList>
    </citation>
    <scope>NUCLEOTIDE SEQUENCE [LARGE SCALE GENOMIC DNA]</scope>
    <source>
        <strain evidence="2">DSM 46838</strain>
    </source>
</reference>
<proteinExistence type="predicted"/>
<accession>A0A1I2JEE7</accession>
<dbReference type="AlphaFoldDB" id="A0A1I2JEE7"/>
<dbReference type="Proteomes" id="UP000198589">
    <property type="component" value="Unassembled WGS sequence"/>
</dbReference>
<evidence type="ECO:0000313" key="1">
    <source>
        <dbReference type="EMBL" id="SFF52934.1"/>
    </source>
</evidence>
<dbReference type="Pfam" id="PF04860">
    <property type="entry name" value="Phage_portal"/>
    <property type="match status" value="1"/>
</dbReference>
<dbReference type="InterPro" id="IPR006944">
    <property type="entry name" value="Phage/GTA_portal"/>
</dbReference>
<dbReference type="OrthoDB" id="9765386at2"/>
<protein>
    <submittedName>
        <fullName evidence="1">Phage portal protein, HK97 family</fullName>
    </submittedName>
</protein>
<name>A0A1I2JEE7_9ACTN</name>
<dbReference type="InterPro" id="IPR006427">
    <property type="entry name" value="Portal_HK97"/>
</dbReference>
<keyword evidence="2" id="KW-1185">Reference proteome</keyword>
<dbReference type="RefSeq" id="WP_092201865.1">
    <property type="nucleotide sequence ID" value="NZ_FOND01000016.1"/>
</dbReference>
<organism evidence="1 2">
    <name type="scientific">Blastococcus tunisiensis</name>
    <dbReference type="NCBI Taxonomy" id="1798228"/>
    <lineage>
        <taxon>Bacteria</taxon>
        <taxon>Bacillati</taxon>
        <taxon>Actinomycetota</taxon>
        <taxon>Actinomycetes</taxon>
        <taxon>Geodermatophilales</taxon>
        <taxon>Geodermatophilaceae</taxon>
        <taxon>Blastococcus</taxon>
    </lineage>
</organism>
<dbReference type="NCBIfam" id="TIGR01537">
    <property type="entry name" value="portal_HK97"/>
    <property type="match status" value="1"/>
</dbReference>
<dbReference type="STRING" id="1798228.SAMN05216574_1165"/>
<gene>
    <name evidence="1" type="ORF">SAMN05216574_1165</name>
</gene>
<evidence type="ECO:0000313" key="2">
    <source>
        <dbReference type="Proteomes" id="UP000198589"/>
    </source>
</evidence>
<sequence>MNSRRAFARALGVEQRSVENGNRPLTIEQLLAETNTPITTDDALGVTATYAAVTLLADTIAGLPIDVFERRGRSRIEVASPRWLAEPNDEDLPRDIIEQSVTSLLLRGNAYLLTERDAAQRIERIWVLDPDRVAPRKKRVGNRTQIVYYVDGRELTAADIVHIPLTRKPGSLVGMSPLRAAAETTAVALEAQRHAAALLRNGAMPGGLIEVEGQLSDQGVNQLKQGWQDAHGGEKKGGVGVITEGAKFRGLSVSPADAELLATRRWSVEDVARAFRVPPHLIGSTEKTSSWGAGIQEMSRGFVVFSLGGHLTRLESHMTRLVREERPLAQVKLNTDALLRGETVTRYRAHEVGLRAGFLTLDEVRRIEDLPPLPNNARPDNGPAVA</sequence>